<dbReference type="SUPFAM" id="SSF54909">
    <property type="entry name" value="Dimeric alpha+beta barrel"/>
    <property type="match status" value="1"/>
</dbReference>
<keyword evidence="3" id="KW-1185">Reference proteome</keyword>
<protein>
    <submittedName>
        <fullName evidence="2">DUF3291 domain-containing protein</fullName>
    </submittedName>
</protein>
<evidence type="ECO:0000313" key="3">
    <source>
        <dbReference type="Proteomes" id="UP000320314"/>
    </source>
</evidence>
<proteinExistence type="predicted"/>
<reference evidence="2 3" key="1">
    <citation type="submission" date="2019-06" db="EMBL/GenBank/DDBJ databases">
        <authorList>
            <person name="Li M."/>
        </authorList>
    </citation>
    <scope>NUCLEOTIDE SEQUENCE [LARGE SCALE GENOMIC DNA]</scope>
    <source>
        <strain evidence="2 3">BGMRC6574</strain>
    </source>
</reference>
<gene>
    <name evidence="2" type="ORF">FJU11_15605</name>
</gene>
<dbReference type="InterPro" id="IPR011008">
    <property type="entry name" value="Dimeric_a/b-barrel"/>
</dbReference>
<accession>A0A506TXH4</accession>
<comment type="caution">
    <text evidence="2">The sequence shown here is derived from an EMBL/GenBank/DDBJ whole genome shotgun (WGS) entry which is preliminary data.</text>
</comment>
<name>A0A506TXH4_9HYPH</name>
<organism evidence="2 3">
    <name type="scientific">Pararhizobium mangrovi</name>
    <dbReference type="NCBI Taxonomy" id="2590452"/>
    <lineage>
        <taxon>Bacteria</taxon>
        <taxon>Pseudomonadati</taxon>
        <taxon>Pseudomonadota</taxon>
        <taxon>Alphaproteobacteria</taxon>
        <taxon>Hyphomicrobiales</taxon>
        <taxon>Rhizobiaceae</taxon>
        <taxon>Rhizobium/Agrobacterium group</taxon>
        <taxon>Pararhizobium</taxon>
    </lineage>
</organism>
<dbReference type="OrthoDB" id="1550774at2"/>
<dbReference type="AlphaFoldDB" id="A0A506TXH4"/>
<dbReference type="Proteomes" id="UP000320314">
    <property type="component" value="Unassembled WGS sequence"/>
</dbReference>
<evidence type="ECO:0000313" key="2">
    <source>
        <dbReference type="EMBL" id="TPW26210.1"/>
    </source>
</evidence>
<sequence length="146" mass="16746">MAFVSVTRLRIRALRFLPRFVIHTLGSRRQCARSPGFLSGAVFAGGRRSFWTVTAWKDRESMRAYMTDGAHRIAMPHLLEWCDEASVVHWEQSDDALPEAHEAEGRMRLEGRPSKVRHPSPDHAALRFAKLANPRMFPVRPDNRRG</sequence>
<dbReference type="RefSeq" id="WP_141168008.1">
    <property type="nucleotide sequence ID" value="NZ_VHLH01000034.1"/>
</dbReference>
<feature type="region of interest" description="Disordered" evidence="1">
    <location>
        <begin position="99"/>
        <end position="121"/>
    </location>
</feature>
<evidence type="ECO:0000256" key="1">
    <source>
        <dbReference type="SAM" id="MobiDB-lite"/>
    </source>
</evidence>
<dbReference type="EMBL" id="VHLH01000034">
    <property type="protein sequence ID" value="TPW26210.1"/>
    <property type="molecule type" value="Genomic_DNA"/>
</dbReference>